<protein>
    <submittedName>
        <fullName evidence="1">Uncharacterized protein</fullName>
    </submittedName>
</protein>
<dbReference type="EMBL" id="DWUU01000036">
    <property type="protein sequence ID" value="HJD42547.1"/>
    <property type="molecule type" value="Genomic_DNA"/>
</dbReference>
<gene>
    <name evidence="1" type="ORF">H9910_06020</name>
</gene>
<sequence length="262" mass="29747">MNDRHEFTTAVEAVEYKAGDDTSIVPFTRSQLYARYVLAREAGVPFYVLCYIDGLYRIINVTEENGRVVLRVESWLNEAEFIQWWGERKQTVQSKQLNNGGEARLGGTVFDTVLRRHGYEWGGNIDGFILSGDNQHVACIIDNISVSRKDLNDEPSHYFHSSNPKHGPRYDGWYAAVKLAGQIQVPHLLFTIDKRDETKEHIGLTAIERLSPEGIFYVDGLKPNENVVEGMEAIARAVNGKIRTAMPPVLEEKTDEKYSRNT</sequence>
<organism evidence="1 2">
    <name type="scientific">Candidatus Mediterraneibacter quadrami</name>
    <dbReference type="NCBI Taxonomy" id="2838684"/>
    <lineage>
        <taxon>Bacteria</taxon>
        <taxon>Bacillati</taxon>
        <taxon>Bacillota</taxon>
        <taxon>Clostridia</taxon>
        <taxon>Lachnospirales</taxon>
        <taxon>Lachnospiraceae</taxon>
        <taxon>Mediterraneibacter</taxon>
    </lineage>
</organism>
<accession>A0A9D2RDM9</accession>
<reference evidence="1" key="2">
    <citation type="submission" date="2021-04" db="EMBL/GenBank/DDBJ databases">
        <authorList>
            <person name="Gilroy R."/>
        </authorList>
    </citation>
    <scope>NUCLEOTIDE SEQUENCE</scope>
    <source>
        <strain evidence="1">ChiBcec15-3976</strain>
    </source>
</reference>
<comment type="caution">
    <text evidence="1">The sequence shown here is derived from an EMBL/GenBank/DDBJ whole genome shotgun (WGS) entry which is preliminary data.</text>
</comment>
<evidence type="ECO:0000313" key="2">
    <source>
        <dbReference type="Proteomes" id="UP000823909"/>
    </source>
</evidence>
<proteinExistence type="predicted"/>
<name>A0A9D2RDM9_9FIRM</name>
<reference evidence="1" key="1">
    <citation type="journal article" date="2021" name="PeerJ">
        <title>Extensive microbial diversity within the chicken gut microbiome revealed by metagenomics and culture.</title>
        <authorList>
            <person name="Gilroy R."/>
            <person name="Ravi A."/>
            <person name="Getino M."/>
            <person name="Pursley I."/>
            <person name="Horton D.L."/>
            <person name="Alikhan N.F."/>
            <person name="Baker D."/>
            <person name="Gharbi K."/>
            <person name="Hall N."/>
            <person name="Watson M."/>
            <person name="Adriaenssens E.M."/>
            <person name="Foster-Nyarko E."/>
            <person name="Jarju S."/>
            <person name="Secka A."/>
            <person name="Antonio M."/>
            <person name="Oren A."/>
            <person name="Chaudhuri R.R."/>
            <person name="La Ragione R."/>
            <person name="Hildebrand F."/>
            <person name="Pallen M.J."/>
        </authorList>
    </citation>
    <scope>NUCLEOTIDE SEQUENCE</scope>
    <source>
        <strain evidence="1">ChiBcec15-3976</strain>
    </source>
</reference>
<dbReference type="AlphaFoldDB" id="A0A9D2RDM9"/>
<dbReference type="Proteomes" id="UP000823909">
    <property type="component" value="Unassembled WGS sequence"/>
</dbReference>
<evidence type="ECO:0000313" key="1">
    <source>
        <dbReference type="EMBL" id="HJD42547.1"/>
    </source>
</evidence>